<dbReference type="InterPro" id="IPR032816">
    <property type="entry name" value="VTT_dom"/>
</dbReference>
<keyword evidence="4" id="KW-1185">Reference proteome</keyword>
<dbReference type="PANTHER" id="PTHR42709:SF11">
    <property type="entry name" value="DEDA FAMILY PROTEIN"/>
    <property type="match status" value="1"/>
</dbReference>
<proteinExistence type="predicted"/>
<evidence type="ECO:0000313" key="3">
    <source>
        <dbReference type="EMBL" id="TSE25039.1"/>
    </source>
</evidence>
<feature type="transmembrane region" description="Helical" evidence="1">
    <location>
        <begin position="175"/>
        <end position="193"/>
    </location>
</feature>
<keyword evidence="1" id="KW-1133">Transmembrane helix</keyword>
<dbReference type="Pfam" id="PF09335">
    <property type="entry name" value="VTT_dom"/>
    <property type="match status" value="1"/>
</dbReference>
<gene>
    <name evidence="3" type="ORF">Tsedi_01608</name>
</gene>
<dbReference type="AlphaFoldDB" id="A0A554WN94"/>
<keyword evidence="1" id="KW-0472">Membrane</keyword>
<evidence type="ECO:0000256" key="1">
    <source>
        <dbReference type="SAM" id="Phobius"/>
    </source>
</evidence>
<dbReference type="PANTHER" id="PTHR42709">
    <property type="entry name" value="ALKALINE PHOSPHATASE LIKE PROTEIN"/>
    <property type="match status" value="1"/>
</dbReference>
<dbReference type="RefSeq" id="WP_143895467.1">
    <property type="nucleotide sequence ID" value="NZ_VJND01000009.1"/>
</dbReference>
<evidence type="ECO:0000259" key="2">
    <source>
        <dbReference type="Pfam" id="PF09335"/>
    </source>
</evidence>
<feature type="transmembrane region" description="Helical" evidence="1">
    <location>
        <begin position="131"/>
        <end position="154"/>
    </location>
</feature>
<name>A0A554WN94_9BURK</name>
<reference evidence="3 4" key="1">
    <citation type="submission" date="2019-07" db="EMBL/GenBank/DDBJ databases">
        <title>Tepidimonas sediminis YIM 72259 draft genome.</title>
        <authorList>
            <person name="Da Costa M.S."/>
            <person name="Froufe H.J.C."/>
            <person name="Egas C."/>
            <person name="Albuquerque L."/>
        </authorList>
    </citation>
    <scope>NUCLEOTIDE SEQUENCE [LARGE SCALE GENOMIC DNA]</scope>
    <source>
        <strain evidence="3 4">YIM 72259</strain>
    </source>
</reference>
<dbReference type="Proteomes" id="UP000320225">
    <property type="component" value="Unassembled WGS sequence"/>
</dbReference>
<organism evidence="3 4">
    <name type="scientific">Tepidimonas sediminis</name>
    <dbReference type="NCBI Taxonomy" id="2588941"/>
    <lineage>
        <taxon>Bacteria</taxon>
        <taxon>Pseudomonadati</taxon>
        <taxon>Pseudomonadota</taxon>
        <taxon>Betaproteobacteria</taxon>
        <taxon>Burkholderiales</taxon>
        <taxon>Tepidimonas</taxon>
    </lineage>
</organism>
<feature type="domain" description="VTT" evidence="2">
    <location>
        <begin position="53"/>
        <end position="156"/>
    </location>
</feature>
<feature type="transmembrane region" description="Helical" evidence="1">
    <location>
        <begin position="57"/>
        <end position="87"/>
    </location>
</feature>
<evidence type="ECO:0000313" key="4">
    <source>
        <dbReference type="Proteomes" id="UP000320225"/>
    </source>
</evidence>
<dbReference type="EMBL" id="VJND01000009">
    <property type="protein sequence ID" value="TSE25039.1"/>
    <property type="molecule type" value="Genomic_DNA"/>
</dbReference>
<keyword evidence="1" id="KW-0812">Transmembrane</keyword>
<protein>
    <submittedName>
        <fullName evidence="3">SNARE associated Golgi protein</fullName>
    </submittedName>
</protein>
<dbReference type="OrthoDB" id="9810270at2"/>
<accession>A0A554WN94</accession>
<feature type="transmembrane region" description="Helical" evidence="1">
    <location>
        <begin position="99"/>
        <end position="119"/>
    </location>
</feature>
<dbReference type="GO" id="GO:0005886">
    <property type="term" value="C:plasma membrane"/>
    <property type="evidence" value="ECO:0007669"/>
    <property type="project" value="TreeGrafter"/>
</dbReference>
<dbReference type="InterPro" id="IPR051311">
    <property type="entry name" value="DedA_domain"/>
</dbReference>
<comment type="caution">
    <text evidence="3">The sequence shown here is derived from an EMBL/GenBank/DDBJ whole genome shotgun (WGS) entry which is preliminary data.</text>
</comment>
<sequence>MRLFAPLYDRALTWARHPRAPRYLAALSFAESSFFPVPPDVMLVPMALAQPQRAWRLAWLTTWASVLGGLAGYLIGWLAFAAIEPWLRGSSYWPAYQQAVAWFDAWGAWAVFVAGFSPIPYKVFTIAAGALAMPLLPFALASLVGRGARFFLVAALMRWGGARMEPLLRRHIDRIGWAVVGLVVVGGAIWYGLH</sequence>